<dbReference type="Proteomes" id="UP000830167">
    <property type="component" value="Chromosome"/>
</dbReference>
<evidence type="ECO:0000256" key="9">
    <source>
        <dbReference type="PIRNR" id="PIRNR016636"/>
    </source>
</evidence>
<evidence type="ECO:0000256" key="4">
    <source>
        <dbReference type="ARBA" id="ARBA00022679"/>
    </source>
</evidence>
<dbReference type="InterPro" id="IPR004299">
    <property type="entry name" value="MBOAT_fam"/>
</dbReference>
<dbReference type="InterPro" id="IPR051085">
    <property type="entry name" value="MB_O-acyltransferase"/>
</dbReference>
<comment type="subcellular location">
    <subcellularLocation>
        <location evidence="1">Cell membrane</location>
        <topology evidence="1">Multi-pass membrane protein</topology>
    </subcellularLocation>
</comment>
<proteinExistence type="inferred from homology"/>
<keyword evidence="12" id="KW-1185">Reference proteome</keyword>
<feature type="transmembrane region" description="Helical" evidence="10">
    <location>
        <begin position="140"/>
        <end position="158"/>
    </location>
</feature>
<evidence type="ECO:0000256" key="5">
    <source>
        <dbReference type="ARBA" id="ARBA00022692"/>
    </source>
</evidence>
<sequence>MIFTTYTFLVFFLALLLVYALTPRPLRKYVMIVGGFVFYAYDSIGHFFFLLALTCVVYVISLSEKRPILLYGICVPVGFLLYYKYWKMAVSTWNSVFAGWFSATLPAVHIAVPLAISFFVFEFVHYLADVYKGKTERVSFSEFFLFIFFFPSLVAGPIKRIQSFSKEKFLFSFEHVQKGMIRMGIGLFKKIVLADSLNPLFMPVFDDPHKYPPDALWVAMYAYAFKIYFDFSAYSDIAIGAAQCFGFHLPENFNWPYISRNLVEFWRRWHISLSTWIRDYLYIPMGGNRKGYLNMLLFIFLAMTISGLWHGANWTFVIWGMWHGIGQVINKIWNKWRQERTFVPKPLYEFLSWGLTFQFVCFGWIFFASPTIHNSIVFFVRMWGIHA</sequence>
<dbReference type="PIRSF" id="PIRSF016636">
    <property type="entry name" value="AlgI_DltB"/>
    <property type="match status" value="1"/>
</dbReference>
<dbReference type="PIRSF" id="PIRSF500217">
    <property type="entry name" value="AlgI"/>
    <property type="match status" value="1"/>
</dbReference>
<feature type="transmembrane region" description="Helical" evidence="10">
    <location>
        <begin position="6"/>
        <end position="22"/>
    </location>
</feature>
<feature type="transmembrane region" description="Helical" evidence="10">
    <location>
        <begin position="97"/>
        <end position="120"/>
    </location>
</feature>
<reference evidence="11" key="1">
    <citation type="submission" date="2021-12" db="EMBL/GenBank/DDBJ databases">
        <title>Alicyclobacillaceae gen. nov., sp. nov., isolated from chalcocite enrichment system.</title>
        <authorList>
            <person name="Jiang Z."/>
        </authorList>
    </citation>
    <scope>NUCLEOTIDE SEQUENCE</scope>
    <source>
        <strain evidence="11">MYW30-H2</strain>
    </source>
</reference>
<keyword evidence="4 9" id="KW-0808">Transferase</keyword>
<dbReference type="Pfam" id="PF03062">
    <property type="entry name" value="MBOAT"/>
    <property type="match status" value="1"/>
</dbReference>
<accession>A0ABY4CJ48</accession>
<evidence type="ECO:0000256" key="2">
    <source>
        <dbReference type="ARBA" id="ARBA00010323"/>
    </source>
</evidence>
<keyword evidence="3 9" id="KW-1003">Cell membrane</keyword>
<protein>
    <recommendedName>
        <fullName evidence="13">MBOAT family protein</fullName>
    </recommendedName>
</protein>
<dbReference type="PANTHER" id="PTHR13285:SF23">
    <property type="entry name" value="TEICHOIC ACID D-ALANYLTRANSFERASE"/>
    <property type="match status" value="1"/>
</dbReference>
<evidence type="ECO:0000313" key="12">
    <source>
        <dbReference type="Proteomes" id="UP000830167"/>
    </source>
</evidence>
<name>A0ABY4CJ48_9BACL</name>
<evidence type="ECO:0000256" key="7">
    <source>
        <dbReference type="ARBA" id="ARBA00023136"/>
    </source>
</evidence>
<comment type="similarity">
    <text evidence="2 9">Belongs to the membrane-bound acyltransferase family.</text>
</comment>
<keyword evidence="8 9" id="KW-0012">Acyltransferase</keyword>
<evidence type="ECO:0000256" key="8">
    <source>
        <dbReference type="ARBA" id="ARBA00023315"/>
    </source>
</evidence>
<feature type="transmembrane region" description="Helical" evidence="10">
    <location>
        <begin position="292"/>
        <end position="312"/>
    </location>
</feature>
<evidence type="ECO:0000256" key="10">
    <source>
        <dbReference type="SAM" id="Phobius"/>
    </source>
</evidence>
<keyword evidence="6 10" id="KW-1133">Transmembrane helix</keyword>
<keyword evidence="5 10" id="KW-0812">Transmembrane</keyword>
<gene>
    <name evidence="11" type="ORF">LSG31_21870</name>
</gene>
<evidence type="ECO:0000313" key="11">
    <source>
        <dbReference type="EMBL" id="UOF90470.1"/>
    </source>
</evidence>
<evidence type="ECO:0000256" key="3">
    <source>
        <dbReference type="ARBA" id="ARBA00022475"/>
    </source>
</evidence>
<dbReference type="PANTHER" id="PTHR13285">
    <property type="entry name" value="ACYLTRANSFERASE"/>
    <property type="match status" value="1"/>
</dbReference>
<organism evidence="11 12">
    <name type="scientific">Fodinisporobacter ferrooxydans</name>
    <dbReference type="NCBI Taxonomy" id="2901836"/>
    <lineage>
        <taxon>Bacteria</taxon>
        <taxon>Bacillati</taxon>
        <taxon>Bacillota</taxon>
        <taxon>Bacilli</taxon>
        <taxon>Bacillales</taxon>
        <taxon>Alicyclobacillaceae</taxon>
        <taxon>Fodinisporobacter</taxon>
    </lineage>
</organism>
<evidence type="ECO:0008006" key="13">
    <source>
        <dbReference type="Google" id="ProtNLM"/>
    </source>
</evidence>
<dbReference type="InterPro" id="IPR024194">
    <property type="entry name" value="Ac/AlaTfrase_AlgI/DltB"/>
</dbReference>
<evidence type="ECO:0000256" key="6">
    <source>
        <dbReference type="ARBA" id="ARBA00022989"/>
    </source>
</evidence>
<feature type="transmembrane region" description="Helical" evidence="10">
    <location>
        <begin position="29"/>
        <end position="62"/>
    </location>
</feature>
<dbReference type="RefSeq" id="WP_347437165.1">
    <property type="nucleotide sequence ID" value="NZ_CP089291.1"/>
</dbReference>
<keyword evidence="7 9" id="KW-0472">Membrane</keyword>
<dbReference type="InterPro" id="IPR028362">
    <property type="entry name" value="AlgI"/>
</dbReference>
<evidence type="ECO:0000256" key="1">
    <source>
        <dbReference type="ARBA" id="ARBA00004651"/>
    </source>
</evidence>
<dbReference type="EMBL" id="CP089291">
    <property type="protein sequence ID" value="UOF90470.1"/>
    <property type="molecule type" value="Genomic_DNA"/>
</dbReference>
<feature type="transmembrane region" description="Helical" evidence="10">
    <location>
        <begin position="350"/>
        <end position="372"/>
    </location>
</feature>
<feature type="transmembrane region" description="Helical" evidence="10">
    <location>
        <begin position="68"/>
        <end position="85"/>
    </location>
</feature>